<dbReference type="PROSITE" id="PS50287">
    <property type="entry name" value="SRCR_2"/>
    <property type="match status" value="1"/>
</dbReference>
<reference evidence="3 4" key="1">
    <citation type="submission" date="2014-08" db="EMBL/GenBank/DDBJ databases">
        <authorList>
            <person name="Hassan Y.I."/>
            <person name="Lepp D."/>
            <person name="Zhou T."/>
        </authorList>
    </citation>
    <scope>NUCLEOTIDE SEQUENCE [LARGE SCALE GENOMIC DNA]</scope>
    <source>
        <strain evidence="3 4">IFO13584</strain>
    </source>
</reference>
<dbReference type="Proteomes" id="UP000028981">
    <property type="component" value="Unassembled WGS sequence"/>
</dbReference>
<evidence type="ECO:0000313" key="4">
    <source>
        <dbReference type="Proteomes" id="UP000028981"/>
    </source>
</evidence>
<sequence length="157" mass="17365">MKGFNLKLLFSAVILVAGFGSAIQAQDIAPLVMVPDHPGGVSVNGCFRSNETLFGPYRVTFCFDRRGTFQVRGGGTRCDGRMDWHTSGRDIFMDLHRTSCGRRQAWEAASVDCRPLGFLGNLGRVIVGDTPRIRTLRCTYHPTVPGVSRRNFTATRI</sequence>
<dbReference type="InterPro" id="IPR001190">
    <property type="entry name" value="SRCR"/>
</dbReference>
<name>A0A087LZE0_9HYPH</name>
<dbReference type="AlphaFoldDB" id="A0A087LZE0"/>
<dbReference type="EMBL" id="JQGC01000017">
    <property type="protein sequence ID" value="KFL29993.1"/>
    <property type="molecule type" value="Genomic_DNA"/>
</dbReference>
<proteinExistence type="predicted"/>
<dbReference type="RefSeq" id="WP_035085514.1">
    <property type="nucleotide sequence ID" value="NZ_JQGC01000017.1"/>
</dbReference>
<evidence type="ECO:0000259" key="2">
    <source>
        <dbReference type="PROSITE" id="PS50287"/>
    </source>
</evidence>
<feature type="chain" id="PRO_5001825743" description="SRCR domain-containing protein" evidence="1">
    <location>
        <begin position="26"/>
        <end position="157"/>
    </location>
</feature>
<dbReference type="GO" id="GO:0016020">
    <property type="term" value="C:membrane"/>
    <property type="evidence" value="ECO:0007669"/>
    <property type="project" value="InterPro"/>
</dbReference>
<protein>
    <recommendedName>
        <fullName evidence="2">SRCR domain-containing protein</fullName>
    </recommendedName>
</protein>
<dbReference type="OrthoDB" id="7946343at2"/>
<evidence type="ECO:0000256" key="1">
    <source>
        <dbReference type="SAM" id="SignalP"/>
    </source>
</evidence>
<keyword evidence="4" id="KW-1185">Reference proteome</keyword>
<evidence type="ECO:0000313" key="3">
    <source>
        <dbReference type="EMBL" id="KFL29993.1"/>
    </source>
</evidence>
<accession>A0A087LZE0</accession>
<gene>
    <name evidence="3" type="ORF">JP75_18020</name>
</gene>
<keyword evidence="1" id="KW-0732">Signal</keyword>
<organism evidence="3 4">
    <name type="scientific">Devosia riboflavina</name>
    <dbReference type="NCBI Taxonomy" id="46914"/>
    <lineage>
        <taxon>Bacteria</taxon>
        <taxon>Pseudomonadati</taxon>
        <taxon>Pseudomonadota</taxon>
        <taxon>Alphaproteobacteria</taxon>
        <taxon>Hyphomicrobiales</taxon>
        <taxon>Devosiaceae</taxon>
        <taxon>Devosia</taxon>
    </lineage>
</organism>
<feature type="signal peptide" evidence="1">
    <location>
        <begin position="1"/>
        <end position="25"/>
    </location>
</feature>
<comment type="caution">
    <text evidence="3">The sequence shown here is derived from an EMBL/GenBank/DDBJ whole genome shotgun (WGS) entry which is preliminary data.</text>
</comment>
<feature type="domain" description="SRCR" evidence="2">
    <location>
        <begin position="69"/>
        <end position="118"/>
    </location>
</feature>